<dbReference type="AlphaFoldDB" id="A0A5B9R7I2"/>
<dbReference type="PANTHER" id="PTHR34595">
    <property type="entry name" value="BLR5612 PROTEIN"/>
    <property type="match status" value="1"/>
</dbReference>
<evidence type="ECO:0000259" key="2">
    <source>
        <dbReference type="Pfam" id="PF14403"/>
    </source>
</evidence>
<accession>A0A5B9R7I2</accession>
<gene>
    <name evidence="3" type="ORF">UC8_46930</name>
</gene>
<dbReference type="InterPro" id="IPR025841">
    <property type="entry name" value="CP_ATPgrasp_2"/>
</dbReference>
<protein>
    <submittedName>
        <fullName evidence="3">Uncharacterized protein</fullName>
    </submittedName>
</protein>
<dbReference type="Gene3D" id="3.30.1490.270">
    <property type="match status" value="1"/>
</dbReference>
<dbReference type="EMBL" id="CP042914">
    <property type="protein sequence ID" value="QEG42651.1"/>
    <property type="molecule type" value="Genomic_DNA"/>
</dbReference>
<evidence type="ECO:0000259" key="1">
    <source>
        <dbReference type="Pfam" id="PF04168"/>
    </source>
</evidence>
<dbReference type="OrthoDB" id="9803842at2"/>
<organism evidence="3 4">
    <name type="scientific">Roseimaritima ulvae</name>
    <dbReference type="NCBI Taxonomy" id="980254"/>
    <lineage>
        <taxon>Bacteria</taxon>
        <taxon>Pseudomonadati</taxon>
        <taxon>Planctomycetota</taxon>
        <taxon>Planctomycetia</taxon>
        <taxon>Pirellulales</taxon>
        <taxon>Pirellulaceae</taxon>
        <taxon>Roseimaritima</taxon>
    </lineage>
</organism>
<feature type="domain" description="Circularly permuted ATP-grasp type 2" evidence="2">
    <location>
        <begin position="87"/>
        <end position="462"/>
    </location>
</feature>
<dbReference type="InterPro" id="IPR007296">
    <property type="entry name" value="DUF403"/>
</dbReference>
<reference evidence="3 4" key="1">
    <citation type="submission" date="2019-08" db="EMBL/GenBank/DDBJ databases">
        <title>Deep-cultivation of Planctomycetes and their phenomic and genomic characterization uncovers novel biology.</title>
        <authorList>
            <person name="Wiegand S."/>
            <person name="Jogler M."/>
            <person name="Boedeker C."/>
            <person name="Pinto D."/>
            <person name="Vollmers J."/>
            <person name="Rivas-Marin E."/>
            <person name="Kohn T."/>
            <person name="Peeters S.H."/>
            <person name="Heuer A."/>
            <person name="Rast P."/>
            <person name="Oberbeckmann S."/>
            <person name="Bunk B."/>
            <person name="Jeske O."/>
            <person name="Meyerdierks A."/>
            <person name="Storesund J.E."/>
            <person name="Kallscheuer N."/>
            <person name="Luecker S."/>
            <person name="Lage O.M."/>
            <person name="Pohl T."/>
            <person name="Merkel B.J."/>
            <person name="Hornburger P."/>
            <person name="Mueller R.-W."/>
            <person name="Bruemmer F."/>
            <person name="Labrenz M."/>
            <person name="Spormann A.M."/>
            <person name="Op den Camp H."/>
            <person name="Overmann J."/>
            <person name="Amann R."/>
            <person name="Jetten M.S.M."/>
            <person name="Mascher T."/>
            <person name="Medema M.H."/>
            <person name="Devos D.P."/>
            <person name="Kaster A.-K."/>
            <person name="Ovreas L."/>
            <person name="Rohde M."/>
            <person name="Galperin M.Y."/>
            <person name="Jogler C."/>
        </authorList>
    </citation>
    <scope>NUCLEOTIDE SEQUENCE [LARGE SCALE GENOMIC DNA]</scope>
    <source>
        <strain evidence="3 4">UC8</strain>
    </source>
</reference>
<dbReference type="Pfam" id="PF14403">
    <property type="entry name" value="CP_ATPgrasp_2"/>
    <property type="match status" value="1"/>
</dbReference>
<dbReference type="KEGG" id="rul:UC8_46930"/>
<dbReference type="Pfam" id="PF04168">
    <property type="entry name" value="Alpha-E"/>
    <property type="match status" value="1"/>
</dbReference>
<dbReference type="Gene3D" id="3.40.50.11290">
    <property type="match status" value="1"/>
</dbReference>
<proteinExistence type="predicted"/>
<dbReference type="SUPFAM" id="SSF56059">
    <property type="entry name" value="Glutathione synthetase ATP-binding domain-like"/>
    <property type="match status" value="1"/>
</dbReference>
<dbReference type="PANTHER" id="PTHR34595:SF2">
    <property type="entry name" value="BLR2978 PROTEIN"/>
    <property type="match status" value="1"/>
</dbReference>
<evidence type="ECO:0000313" key="3">
    <source>
        <dbReference type="EMBL" id="QEG42651.1"/>
    </source>
</evidence>
<name>A0A5B9R7I2_9BACT</name>
<keyword evidence="4" id="KW-1185">Reference proteome</keyword>
<dbReference type="InterPro" id="IPR051680">
    <property type="entry name" value="ATP-dep_Glu-Cys_Ligase-2"/>
</dbReference>
<sequence length="873" mass="97377">MNGATAVNSPFGGYRCESGVFDECHDEHGQVRPAWQQFAQRIDRGGSEQLTQYTEIVNASVHESAVAFGFHGAAKEQPRPWQLSTVPLLLQQAEWQQLAEGLSERTLVLEAVLDDLLGPQRLVKERVVPPELVWANPLFNRAYSELPKLGGLRLHLTATDLARNSDGAWWVVGDRTRAPSGLGYLLQNRIVTSRVLSKSMRQNNVQRLARFFDHLRDRFAELAPRRRDNPRIAILTPGQSDYRYFEDAYLARYLGIELVQGLDLAMRRQRLHLKTLQGLLPIETVWRHVSDAKCDPLELNPDSRSGVTGLLEAVRAGEVAVLNSIGSVLAQMPALMPFLPAAAKFLKGIDLKLPTIATYWCGGEKELNYVLKNLDSLLIRSAFHGGGELPIDSRTLSAADRDQLVARLRAYPTHFVAQRHPQRSTTPVFREGKLQPWSMALRAFHLQTDQGVEVLPGGMVRVDPQPGVLDHSHVSGKLGQDCWIVSESPVDSTYSRLPAPHQRLELSRSGAELTSRVAENLFWLGRYVERSESTSRLLRTSLQRIAGESDPAQLPEVPRLFAALAAIGHLEPDYSIDGLFNAMPTPDQGLPASLFDREQPFGLHSSIAAMTEKASAARDRISLDAYRVIDQVSTYVLDPSLLRQQAENGRHDESRGEFSLTIELLNRIVTGLLAFSGLANESITRTHGWRFLQLGRRIERAYQTAELLAATLVHPIEFERPLIESVLDITDSLMTYRSRYLSLMQAGPVFDLLVTDDTNPRSLLYQLSDICELIQALPDPTKSVRLGTDEAMALDLHHLVRSSDPYTLAECHPKSGRVHLLTLLEKLIEKLPELSNAITARYLIHTAEATTLTGRVAHSPVAMNEQDGQEKLP</sequence>
<feature type="domain" description="DUF403" evidence="1">
    <location>
        <begin position="513"/>
        <end position="843"/>
    </location>
</feature>
<dbReference type="Proteomes" id="UP000325286">
    <property type="component" value="Chromosome"/>
</dbReference>
<evidence type="ECO:0000313" key="4">
    <source>
        <dbReference type="Proteomes" id="UP000325286"/>
    </source>
</evidence>